<reference evidence="3" key="1">
    <citation type="journal article" date="2023" name="G3 (Bethesda)">
        <title>A reference genome for the long-term kleptoplast-retaining sea slug Elysia crispata morphotype clarki.</title>
        <authorList>
            <person name="Eastman K.E."/>
            <person name="Pendleton A.L."/>
            <person name="Shaikh M.A."/>
            <person name="Suttiyut T."/>
            <person name="Ogas R."/>
            <person name="Tomko P."/>
            <person name="Gavelis G."/>
            <person name="Widhalm J.R."/>
            <person name="Wisecaver J.H."/>
        </authorList>
    </citation>
    <scope>NUCLEOTIDE SEQUENCE</scope>
    <source>
        <strain evidence="3">ECLA1</strain>
    </source>
</reference>
<evidence type="ECO:0000259" key="2">
    <source>
        <dbReference type="PROSITE" id="PS50186"/>
    </source>
</evidence>
<evidence type="ECO:0000256" key="1">
    <source>
        <dbReference type="SAM" id="MobiDB-lite"/>
    </source>
</evidence>
<dbReference type="InterPro" id="IPR008936">
    <property type="entry name" value="Rho_GTPase_activation_prot"/>
</dbReference>
<evidence type="ECO:0000313" key="3">
    <source>
        <dbReference type="EMBL" id="KAK3746141.1"/>
    </source>
</evidence>
<dbReference type="InterPro" id="IPR036390">
    <property type="entry name" value="WH_DNA-bd_sf"/>
</dbReference>
<dbReference type="SUPFAM" id="SSF48350">
    <property type="entry name" value="GTPase activation domain, GAP"/>
    <property type="match status" value="1"/>
</dbReference>
<dbReference type="Proteomes" id="UP001283361">
    <property type="component" value="Unassembled WGS sequence"/>
</dbReference>
<protein>
    <recommendedName>
        <fullName evidence="2">DEP domain-containing protein</fullName>
    </recommendedName>
</protein>
<accession>A0AAE0YI43</accession>
<sequence>MGDKEGTYVGPYRATKVWNDVITAFRQYLPCGRHRRYMKTFDNCFSGSSAVEWLVQYLKTNDSFQSAISRGKAASLVNKLYHAGIFEEVQVTKNMRHKAEVQDNRLYRFLPISPSKIKISRLPLAPRNDSGLLQNLSSSKNKENNESIPEKAEKCEDADKKTQSRLSRKISILKKEKAKKETGSEVRGAAENITYPPCHIITRILTTKEIKDTWKTVFTLRLKKVLGVSQLGDIVHDDLIDGYNVMHNCIYLNKSGVVTNIDAAEQLPHWVMSAMKCLAHWPEPREPGLPDYPGFEKDVFRVIRDYFIALDEPLVPYHLYDIFTTVFVMCGHQPQQQLSPYREEDSGEFTVPSSLWTSASLENIILNLTKKYCTLDSMSHYYGTHEDLPSLGMQQDREQVFASQEDLRFAGQLDNHLNDYNHSAFPSTDGMDKVTNHSKSFGRFTAQESCPSLPRLLKDRDVLSKSTQSAGNVRRLRNRGSFGRMYGSTPNLKVSKYETAFGPDNRTVTRVFYQNGFTTDVSHDDEDDNDDVFPSLQGNKLADKKISAECMYVYDAEPNIGNSEDKSSTIGIDCVQSRRPNQQKSYNYSNCDRNRISCPDYPTAYRTSYKTSSSPDKMNLSFGQTITLPLSQEPCLHNSSQASIRSAPETPGSALKGNDQFPKHFDDETYGQKINTTRQPSHAVKSVVTSPTLFYPTEEKMTPVQQRSQSCLLKEMYGPGYRPPTRSWARSKSQLEIPGATRASTSSLQSIVSGNIGRNRRDPILLFDEQNYRPVLDASKEKKFVSSSASSLLEKTHLPEDTGDQNYNDQLNSSRNCLTSTPMFASLNNTNFPHLSGDSCPPSRIPSHLSTQKKGLNTTRSGKFTNYPQTRLSEERARNSLQLTALMLPPSNRRKLHLLFKLMVKMISNPNLCLDPTQTTRSLVLSTFYKSILRSKNDDEEMLVLQLVSFMLDFYAEILSPPENIKGQVSDRLKVLQNPQVVYSPRPDRAVRFCQQVSRAEFENQRLPSSQMSALEELLENLIRTENMTDKEKRRKLMQFQRTYPAIYTRRFPTPESEAAVLPQLKTKPKIKQPFAIKPLQQKFKGLRL</sequence>
<dbReference type="PROSITE" id="PS50186">
    <property type="entry name" value="DEP"/>
    <property type="match status" value="1"/>
</dbReference>
<comment type="caution">
    <text evidence="3">The sequence shown here is derived from an EMBL/GenBank/DDBJ whole genome shotgun (WGS) entry which is preliminary data.</text>
</comment>
<feature type="region of interest" description="Disordered" evidence="1">
    <location>
        <begin position="133"/>
        <end position="162"/>
    </location>
</feature>
<dbReference type="Pfam" id="PF00610">
    <property type="entry name" value="DEP"/>
    <property type="match status" value="1"/>
</dbReference>
<dbReference type="InterPro" id="IPR036388">
    <property type="entry name" value="WH-like_DNA-bd_sf"/>
</dbReference>
<dbReference type="PANTHER" id="PTHR16206:SF4">
    <property type="entry name" value="PROTEIN LET-99"/>
    <property type="match status" value="1"/>
</dbReference>
<dbReference type="GO" id="GO:0035556">
    <property type="term" value="P:intracellular signal transduction"/>
    <property type="evidence" value="ECO:0007669"/>
    <property type="project" value="InterPro"/>
</dbReference>
<feature type="domain" description="DEP" evidence="2">
    <location>
        <begin position="40"/>
        <end position="111"/>
    </location>
</feature>
<dbReference type="AlphaFoldDB" id="A0AAE0YI43"/>
<gene>
    <name evidence="3" type="ORF">RRG08_003580</name>
</gene>
<dbReference type="PANTHER" id="PTHR16206">
    <property type="entry name" value="DEP DOMAIN-CONTAINING"/>
    <property type="match status" value="1"/>
</dbReference>
<evidence type="ECO:0000313" key="4">
    <source>
        <dbReference type="Proteomes" id="UP001283361"/>
    </source>
</evidence>
<keyword evidence="4" id="KW-1185">Reference proteome</keyword>
<feature type="region of interest" description="Disordered" evidence="1">
    <location>
        <begin position="638"/>
        <end position="667"/>
    </location>
</feature>
<proteinExistence type="predicted"/>
<dbReference type="SMART" id="SM00049">
    <property type="entry name" value="DEP"/>
    <property type="match status" value="1"/>
</dbReference>
<dbReference type="EMBL" id="JAWDGP010006167">
    <property type="protein sequence ID" value="KAK3746141.1"/>
    <property type="molecule type" value="Genomic_DNA"/>
</dbReference>
<dbReference type="SUPFAM" id="SSF46785">
    <property type="entry name" value="Winged helix' DNA-binding domain"/>
    <property type="match status" value="1"/>
</dbReference>
<dbReference type="InterPro" id="IPR000591">
    <property type="entry name" value="DEP_dom"/>
</dbReference>
<name>A0AAE0YI43_9GAST</name>
<dbReference type="Gene3D" id="1.10.10.10">
    <property type="entry name" value="Winged helix-like DNA-binding domain superfamily/Winged helix DNA-binding domain"/>
    <property type="match status" value="1"/>
</dbReference>
<feature type="compositionally biased region" description="Basic and acidic residues" evidence="1">
    <location>
        <begin position="140"/>
        <end position="162"/>
    </location>
</feature>
<organism evidence="3 4">
    <name type="scientific">Elysia crispata</name>
    <name type="common">lettuce slug</name>
    <dbReference type="NCBI Taxonomy" id="231223"/>
    <lineage>
        <taxon>Eukaryota</taxon>
        <taxon>Metazoa</taxon>
        <taxon>Spiralia</taxon>
        <taxon>Lophotrochozoa</taxon>
        <taxon>Mollusca</taxon>
        <taxon>Gastropoda</taxon>
        <taxon>Heterobranchia</taxon>
        <taxon>Euthyneura</taxon>
        <taxon>Panpulmonata</taxon>
        <taxon>Sacoglossa</taxon>
        <taxon>Placobranchoidea</taxon>
        <taxon>Plakobranchidae</taxon>
        <taxon>Elysia</taxon>
    </lineage>
</organism>